<protein>
    <recommendedName>
        <fullName evidence="8">7-carboxy-7-deazaguanine synthase</fullName>
        <shortName evidence="8">CDG synthase</shortName>
        <ecNumber evidence="8">4.3.99.3</ecNumber>
    </recommendedName>
    <alternativeName>
        <fullName evidence="8">Queuosine biosynthesis protein QueE</fullName>
    </alternativeName>
</protein>
<reference evidence="10 11" key="1">
    <citation type="submission" date="2020-08" db="EMBL/GenBank/DDBJ databases">
        <title>Edaphobacter telluris sp. nov. and Acidobacterium dinghuensis sp. nov., two acidobacteria isolated from forest soil.</title>
        <authorList>
            <person name="Fu J."/>
            <person name="Qiu L."/>
        </authorList>
    </citation>
    <scope>NUCLEOTIDE SEQUENCE [LARGE SCALE GENOMIC DNA]</scope>
    <source>
        <strain evidence="10">4Y35</strain>
    </source>
</reference>
<dbReference type="GO" id="GO:0000287">
    <property type="term" value="F:magnesium ion binding"/>
    <property type="evidence" value="ECO:0007669"/>
    <property type="project" value="UniProtKB-UniRule"/>
</dbReference>
<keyword evidence="2 8" id="KW-0949">S-adenosyl-L-methionine</keyword>
<dbReference type="SFLD" id="SFLDS00029">
    <property type="entry name" value="Radical_SAM"/>
    <property type="match status" value="1"/>
</dbReference>
<keyword evidence="8" id="KW-0671">Queuosine biosynthesis</keyword>
<evidence type="ECO:0000259" key="9">
    <source>
        <dbReference type="PROSITE" id="PS51918"/>
    </source>
</evidence>
<dbReference type="EC" id="4.3.99.3" evidence="8"/>
<feature type="binding site" evidence="8">
    <location>
        <position position="69"/>
    </location>
    <ligand>
        <name>substrate</name>
    </ligand>
</feature>
<dbReference type="PROSITE" id="PS51918">
    <property type="entry name" value="RADICAL_SAM"/>
    <property type="match status" value="1"/>
</dbReference>
<organism evidence="10 11">
    <name type="scientific">Alloacidobacterium dinghuense</name>
    <dbReference type="NCBI Taxonomy" id="2763107"/>
    <lineage>
        <taxon>Bacteria</taxon>
        <taxon>Pseudomonadati</taxon>
        <taxon>Acidobacteriota</taxon>
        <taxon>Terriglobia</taxon>
        <taxon>Terriglobales</taxon>
        <taxon>Acidobacteriaceae</taxon>
        <taxon>Alloacidobacterium</taxon>
    </lineage>
</organism>
<evidence type="ECO:0000256" key="6">
    <source>
        <dbReference type="ARBA" id="ARBA00023014"/>
    </source>
</evidence>
<evidence type="ECO:0000256" key="3">
    <source>
        <dbReference type="ARBA" id="ARBA00022723"/>
    </source>
</evidence>
<feature type="binding site" evidence="8">
    <location>
        <position position="33"/>
    </location>
    <ligand>
        <name>[4Fe-4S] cluster</name>
        <dbReference type="ChEBI" id="CHEBI:49883"/>
        <note>4Fe-4S-S-AdoMet</note>
    </ligand>
</feature>
<dbReference type="GO" id="GO:0016840">
    <property type="term" value="F:carbon-nitrogen lyase activity"/>
    <property type="evidence" value="ECO:0007669"/>
    <property type="project" value="UniProtKB-UniRule"/>
</dbReference>
<dbReference type="UniPathway" id="UPA00391"/>
<keyword evidence="4 8" id="KW-0460">Magnesium</keyword>
<keyword evidence="3 8" id="KW-0479">Metal-binding</keyword>
<feature type="binding site" evidence="8">
    <location>
        <position position="29"/>
    </location>
    <ligand>
        <name>[4Fe-4S] cluster</name>
        <dbReference type="ChEBI" id="CHEBI:49883"/>
        <note>4Fe-4S-S-AdoMet</note>
    </ligand>
</feature>
<comment type="similarity">
    <text evidence="8">Belongs to the radical SAM superfamily. 7-carboxy-7-deazaguanine synthase family.</text>
</comment>
<dbReference type="GO" id="GO:1904047">
    <property type="term" value="F:S-adenosyl-L-methionine binding"/>
    <property type="evidence" value="ECO:0007669"/>
    <property type="project" value="UniProtKB-UniRule"/>
</dbReference>
<sequence length="226" mass="25527">MYLIEIYKSVQGESSFAGRPCIFVRLAGCNLRCSWCDSEYTFKGGYKLSEDEIVAEVEKLAPVKLIEFTGGEPLLQERELVPLMERLLASGYELMIETSGERALDRVPVGVHKIVDVKCPGSGEGGSFRLSNLEFLTKGDEVKFVITDRVDYEFARNFVRQHALEACVRSLLLSPAFHKAPSTMRSTENCMLDPRELVEWMLADGVDARLSLQIHKYIWEPQKKGV</sequence>
<dbReference type="PANTHER" id="PTHR42836">
    <property type="entry name" value="7-CARBOXY-7-DEAZAGUANINE SYNTHASE"/>
    <property type="match status" value="1"/>
</dbReference>
<dbReference type="GO" id="GO:0051539">
    <property type="term" value="F:4 iron, 4 sulfur cluster binding"/>
    <property type="evidence" value="ECO:0007669"/>
    <property type="project" value="UniProtKB-UniRule"/>
</dbReference>
<feature type="domain" description="Radical SAM core" evidence="9">
    <location>
        <begin position="16"/>
        <end position="221"/>
    </location>
</feature>
<dbReference type="EMBL" id="CP060394">
    <property type="protein sequence ID" value="QNI33228.1"/>
    <property type="molecule type" value="Genomic_DNA"/>
</dbReference>
<feature type="binding site" evidence="8">
    <location>
        <position position="38"/>
    </location>
    <ligand>
        <name>Mg(2+)</name>
        <dbReference type="ChEBI" id="CHEBI:18420"/>
    </ligand>
</feature>
<proteinExistence type="inferred from homology"/>
<evidence type="ECO:0000256" key="1">
    <source>
        <dbReference type="ARBA" id="ARBA00022485"/>
    </source>
</evidence>
<keyword evidence="11" id="KW-1185">Reference proteome</keyword>
<dbReference type="Pfam" id="PF04055">
    <property type="entry name" value="Radical_SAM"/>
    <property type="match status" value="1"/>
</dbReference>
<feature type="binding site" evidence="8">
    <location>
        <position position="71"/>
    </location>
    <ligand>
        <name>S-adenosyl-L-methionine</name>
        <dbReference type="ChEBI" id="CHEBI:59789"/>
    </ligand>
</feature>
<feature type="binding site" evidence="8">
    <location>
        <position position="36"/>
    </location>
    <ligand>
        <name>[4Fe-4S] cluster</name>
        <dbReference type="ChEBI" id="CHEBI:49883"/>
        <note>4Fe-4S-S-AdoMet</note>
    </ligand>
</feature>
<evidence type="ECO:0000256" key="8">
    <source>
        <dbReference type="HAMAP-Rule" id="MF_00917"/>
    </source>
</evidence>
<dbReference type="KEGG" id="adin:H7849_04470"/>
<comment type="catalytic activity">
    <reaction evidence="8">
        <text>6-carboxy-5,6,7,8-tetrahydropterin + H(+) = 7-carboxy-7-carbaguanine + NH4(+)</text>
        <dbReference type="Rhea" id="RHEA:27974"/>
        <dbReference type="ChEBI" id="CHEBI:15378"/>
        <dbReference type="ChEBI" id="CHEBI:28938"/>
        <dbReference type="ChEBI" id="CHEBI:61032"/>
        <dbReference type="ChEBI" id="CHEBI:61036"/>
        <dbReference type="EC" id="4.3.99.3"/>
    </reaction>
</comment>
<accession>A0A7G8BL08</accession>
<dbReference type="AlphaFoldDB" id="A0A7G8BL08"/>
<dbReference type="HAMAP" id="MF_00917">
    <property type="entry name" value="QueE"/>
    <property type="match status" value="1"/>
</dbReference>
<gene>
    <name evidence="8" type="primary">queE</name>
    <name evidence="10" type="ORF">H7849_04470</name>
</gene>
<comment type="caution">
    <text evidence="8">Lacks conserved residue(s) required for the propagation of feature annotation.</text>
</comment>
<keyword evidence="7 8" id="KW-0456">Lyase</keyword>
<dbReference type="InterPro" id="IPR058240">
    <property type="entry name" value="rSAM_sf"/>
</dbReference>
<comment type="cofactor">
    <cofactor evidence="8">
        <name>[4Fe-4S] cluster</name>
        <dbReference type="ChEBI" id="CHEBI:49883"/>
    </cofactor>
    <text evidence="8">Binds 1 [4Fe-4S] cluster. The cluster is coordinated with 3 cysteines and an exchangeable S-adenosyl-L-methionine.</text>
</comment>
<comment type="pathway">
    <text evidence="8">Purine metabolism; 7-cyano-7-deazaguanine biosynthesis.</text>
</comment>
<feature type="binding site" evidence="8">
    <location>
        <position position="25"/>
    </location>
    <ligand>
        <name>substrate</name>
    </ligand>
</feature>
<dbReference type="GO" id="GO:0008616">
    <property type="term" value="P:tRNA queuosine(34) biosynthetic process"/>
    <property type="evidence" value="ECO:0007669"/>
    <property type="project" value="UniProtKB-UniRule"/>
</dbReference>
<evidence type="ECO:0000256" key="4">
    <source>
        <dbReference type="ARBA" id="ARBA00022842"/>
    </source>
</evidence>
<comment type="subunit">
    <text evidence="8">Homodimer.</text>
</comment>
<keyword evidence="1 8" id="KW-0004">4Fe-4S</keyword>
<dbReference type="InterPro" id="IPR013785">
    <property type="entry name" value="Aldolase_TIM"/>
</dbReference>
<evidence type="ECO:0000313" key="10">
    <source>
        <dbReference type="EMBL" id="QNI33228.1"/>
    </source>
</evidence>
<keyword evidence="5 8" id="KW-0408">Iron</keyword>
<dbReference type="SUPFAM" id="SSF102114">
    <property type="entry name" value="Radical SAM enzymes"/>
    <property type="match status" value="1"/>
</dbReference>
<evidence type="ECO:0000256" key="7">
    <source>
        <dbReference type="ARBA" id="ARBA00023239"/>
    </source>
</evidence>
<dbReference type="InterPro" id="IPR024924">
    <property type="entry name" value="7-CO-7-deazaguanine_synth-like"/>
</dbReference>
<dbReference type="PANTHER" id="PTHR42836:SF1">
    <property type="entry name" value="7-CARBOXY-7-DEAZAGUANINE SYNTHASE"/>
    <property type="match status" value="1"/>
</dbReference>
<evidence type="ECO:0000256" key="2">
    <source>
        <dbReference type="ARBA" id="ARBA00022691"/>
    </source>
</evidence>
<comment type="cofactor">
    <cofactor evidence="8">
        <name>S-adenosyl-L-methionine</name>
        <dbReference type="ChEBI" id="CHEBI:59789"/>
    </cofactor>
    <text evidence="8">Binds 1 S-adenosyl-L-methionine per subunit.</text>
</comment>
<keyword evidence="6 8" id="KW-0411">Iron-sulfur</keyword>
<comment type="cofactor">
    <cofactor evidence="8">
        <name>Mg(2+)</name>
        <dbReference type="ChEBI" id="CHEBI:18420"/>
    </cofactor>
</comment>
<dbReference type="InterPro" id="IPR007197">
    <property type="entry name" value="rSAM"/>
</dbReference>
<dbReference type="Proteomes" id="UP000515312">
    <property type="component" value="Chromosome"/>
</dbReference>
<evidence type="ECO:0000256" key="5">
    <source>
        <dbReference type="ARBA" id="ARBA00023004"/>
    </source>
</evidence>
<dbReference type="Gene3D" id="3.20.20.70">
    <property type="entry name" value="Aldolase class I"/>
    <property type="match status" value="1"/>
</dbReference>
<name>A0A7G8BL08_9BACT</name>
<feature type="binding site" evidence="8">
    <location>
        <begin position="10"/>
        <end position="12"/>
    </location>
    <ligand>
        <name>substrate</name>
    </ligand>
</feature>
<feature type="binding site" evidence="8">
    <location>
        <begin position="35"/>
        <end position="37"/>
    </location>
    <ligand>
        <name>S-adenosyl-L-methionine</name>
        <dbReference type="ChEBI" id="CHEBI:59789"/>
    </ligand>
</feature>
<dbReference type="PIRSF" id="PIRSF000370">
    <property type="entry name" value="QueE"/>
    <property type="match status" value="1"/>
</dbReference>
<dbReference type="CDD" id="cd01335">
    <property type="entry name" value="Radical_SAM"/>
    <property type="match status" value="1"/>
</dbReference>
<dbReference type="RefSeq" id="WP_186744480.1">
    <property type="nucleotide sequence ID" value="NZ_CP060394.1"/>
</dbReference>
<evidence type="ECO:0000313" key="11">
    <source>
        <dbReference type="Proteomes" id="UP000515312"/>
    </source>
</evidence>
<comment type="function">
    <text evidence="8">Catalyzes the complex heterocyclic radical-mediated conversion of 6-carboxy-5,6,7,8-tetrahydropterin (CPH4) to 7-carboxy-7-deazaguanine (CDG), a step common to the biosynthetic pathways of all 7-deazapurine-containing compounds.</text>
</comment>